<keyword evidence="4" id="KW-0255">Endonuclease</keyword>
<name>A0AAJ6LZ96_9PSED</name>
<sequence length="60" mass="6900">MQSRQLIRELEQAGWILDRIAGSHHMFKHPRRTQTVPVPHPKKDLPIGTVRAIRKLAGLI</sequence>
<dbReference type="PANTHER" id="PTHR34873">
    <property type="entry name" value="SSR1766 PROTEIN"/>
    <property type="match status" value="1"/>
</dbReference>
<dbReference type="SUPFAM" id="SSF54786">
    <property type="entry name" value="YcfA/nrd intein domain"/>
    <property type="match status" value="1"/>
</dbReference>
<keyword evidence="6" id="KW-0694">RNA-binding</keyword>
<comment type="similarity">
    <text evidence="1">Belongs to the HicA mRNA interferase family.</text>
</comment>
<evidence type="ECO:0000256" key="6">
    <source>
        <dbReference type="ARBA" id="ARBA00022884"/>
    </source>
</evidence>
<dbReference type="GO" id="GO:0004519">
    <property type="term" value="F:endonuclease activity"/>
    <property type="evidence" value="ECO:0007669"/>
    <property type="project" value="UniProtKB-KW"/>
</dbReference>
<gene>
    <name evidence="8" type="ORF">RI108_21260</name>
</gene>
<dbReference type="Pfam" id="PF07927">
    <property type="entry name" value="HicA_toxin"/>
    <property type="match status" value="1"/>
</dbReference>
<evidence type="ECO:0000256" key="4">
    <source>
        <dbReference type="ARBA" id="ARBA00022759"/>
    </source>
</evidence>
<dbReference type="AlphaFoldDB" id="A0AAJ6LZ96"/>
<dbReference type="PANTHER" id="PTHR34873:SF3">
    <property type="entry name" value="ADDICTION MODULE TOXIN, HICA FAMILY"/>
    <property type="match status" value="1"/>
</dbReference>
<evidence type="ECO:0000256" key="2">
    <source>
        <dbReference type="ARBA" id="ARBA00022649"/>
    </source>
</evidence>
<evidence type="ECO:0000256" key="1">
    <source>
        <dbReference type="ARBA" id="ARBA00006620"/>
    </source>
</evidence>
<evidence type="ECO:0000313" key="8">
    <source>
        <dbReference type="EMBL" id="WNC09744.1"/>
    </source>
</evidence>
<organism evidence="8 9">
    <name type="scientific">Pseudomonas coleopterorum</name>
    <dbReference type="NCBI Taxonomy" id="1605838"/>
    <lineage>
        <taxon>Bacteria</taxon>
        <taxon>Pseudomonadati</taxon>
        <taxon>Pseudomonadota</taxon>
        <taxon>Gammaproteobacteria</taxon>
        <taxon>Pseudomonadales</taxon>
        <taxon>Pseudomonadaceae</taxon>
        <taxon>Pseudomonas</taxon>
    </lineage>
</organism>
<keyword evidence="7" id="KW-0346">Stress response</keyword>
<evidence type="ECO:0000256" key="5">
    <source>
        <dbReference type="ARBA" id="ARBA00022801"/>
    </source>
</evidence>
<dbReference type="InterPro" id="IPR012933">
    <property type="entry name" value="HicA_mRNA_interferase"/>
</dbReference>
<accession>A0AAJ6LZ96</accession>
<dbReference type="Proteomes" id="UP001258207">
    <property type="component" value="Chromosome"/>
</dbReference>
<keyword evidence="2" id="KW-1277">Toxin-antitoxin system</keyword>
<reference evidence="8" key="1">
    <citation type="submission" date="2023-09" db="EMBL/GenBank/DDBJ databases">
        <title>First report of Pseudomonas coleopterorum DJ13 causing leaf spot on Rhododendron pulchrum Sweet in China.</title>
        <authorList>
            <person name="Zhang Y."/>
        </authorList>
    </citation>
    <scope>NUCLEOTIDE SEQUENCE</scope>
    <source>
        <strain evidence="8">DJ13</strain>
    </source>
</reference>
<dbReference type="GO" id="GO:0016787">
    <property type="term" value="F:hydrolase activity"/>
    <property type="evidence" value="ECO:0007669"/>
    <property type="project" value="UniProtKB-KW"/>
</dbReference>
<evidence type="ECO:0000313" key="9">
    <source>
        <dbReference type="Proteomes" id="UP001258207"/>
    </source>
</evidence>
<dbReference type="EMBL" id="CP134081">
    <property type="protein sequence ID" value="WNC09744.1"/>
    <property type="molecule type" value="Genomic_DNA"/>
</dbReference>
<dbReference type="GO" id="GO:0003729">
    <property type="term" value="F:mRNA binding"/>
    <property type="evidence" value="ECO:0007669"/>
    <property type="project" value="InterPro"/>
</dbReference>
<keyword evidence="5" id="KW-0378">Hydrolase</keyword>
<dbReference type="InterPro" id="IPR038570">
    <property type="entry name" value="HicA_sf"/>
</dbReference>
<dbReference type="RefSeq" id="WP_310791972.1">
    <property type="nucleotide sequence ID" value="NZ_CP134081.1"/>
</dbReference>
<evidence type="ECO:0000256" key="3">
    <source>
        <dbReference type="ARBA" id="ARBA00022722"/>
    </source>
</evidence>
<keyword evidence="3" id="KW-0540">Nuclease</keyword>
<evidence type="ECO:0000256" key="7">
    <source>
        <dbReference type="ARBA" id="ARBA00023016"/>
    </source>
</evidence>
<protein>
    <submittedName>
        <fullName evidence="8">Type II toxin-antitoxin system HicA family toxin</fullName>
    </submittedName>
</protein>
<proteinExistence type="inferred from homology"/>
<dbReference type="Gene3D" id="3.30.920.30">
    <property type="entry name" value="Hypothetical protein"/>
    <property type="match status" value="1"/>
</dbReference>